<gene>
    <name evidence="1" type="ORF">LY90DRAFT_672025</name>
</gene>
<organism evidence="1 2">
    <name type="scientific">Neocallimastix californiae</name>
    <dbReference type="NCBI Taxonomy" id="1754190"/>
    <lineage>
        <taxon>Eukaryota</taxon>
        <taxon>Fungi</taxon>
        <taxon>Fungi incertae sedis</taxon>
        <taxon>Chytridiomycota</taxon>
        <taxon>Chytridiomycota incertae sedis</taxon>
        <taxon>Neocallimastigomycetes</taxon>
        <taxon>Neocallimastigales</taxon>
        <taxon>Neocallimastigaceae</taxon>
        <taxon>Neocallimastix</taxon>
    </lineage>
</organism>
<sequence>MTRLNKCFAIDFSGSTSGNSFYHSNVRLILEQKFTEEDEIIIWDNKSRYISKEEYMEINSYRRGKGGTYPQCIFDAIFSKHKEAHYSEFILISDGHVYNSDVERLDQRISENMDRFSCDYTEVYLLGNGANMSVACPFTRFNASKTIVKSPSTSEDRVISTSNEDLNTIKEIDNINTMEEFNDKYDALERAFIARLIGTSGDQKLRISVLKMSKRINANNIMKDENKNKRIDQLVLQDRNYDEAKEEAIKCFNTVLGGEYQSKINLLIRMCDGGLKQVFDIDKLQTFRAYTADDTEVNEVDDIKDLDIESSVKNSQWECPISIDNEIDPMILVTTNQSDFTPVLVGFDKNTTERIVNCPLNALYIPEFMEKLRSFIDHSISLKNYRSSLETSNPIKKSPFTRKDIIGAIPLGENKEHVNAANWTLMKIITGGKNLGDVNLWFFVLYKMIKDGTVPYLKDIEPFVKAQVIYRFLNYTTSISLSGLSNLPQTRVFYPTAAWTCLISPFLIPRIPMKLNLFYVHIGHFQELLDILDMFHLELPSKFYGFATRVEIFTRLLAFFKRNPRLLDTYKESIQNATVFVHVDLESPLKAGGLCGDLFIPVDGEINEKEQLKCLQSFSQFGYQYLKEGKTTMEEIIWLLNYVNVQKNLTDMDVELLINGKDDDSNGDIISNVSEFWKEWDDNIDKFDVKISENTCRPFYYVRPRITWLDELGKIVDISKSILSLDKYYGEFVNSYHQYPTKNEYILFLYRRICKGSRISQTLPRNIKQFTDQVFERYQNVREKYSPDEFSKIFERNTSIVERTQNEY</sequence>
<reference evidence="1 2" key="1">
    <citation type="submission" date="2016-08" db="EMBL/GenBank/DDBJ databases">
        <title>A Parts List for Fungal Cellulosomes Revealed by Comparative Genomics.</title>
        <authorList>
            <consortium name="DOE Joint Genome Institute"/>
            <person name="Haitjema C.H."/>
            <person name="Gilmore S.P."/>
            <person name="Henske J.K."/>
            <person name="Solomon K.V."/>
            <person name="De Groot R."/>
            <person name="Kuo A."/>
            <person name="Mondo S.J."/>
            <person name="Salamov A.A."/>
            <person name="Labutti K."/>
            <person name="Zhao Z."/>
            <person name="Chiniquy J."/>
            <person name="Barry K."/>
            <person name="Brewer H.M."/>
            <person name="Purvine S.O."/>
            <person name="Wright A.T."/>
            <person name="Boxma B."/>
            <person name="Van Alen T."/>
            <person name="Hackstein J.H."/>
            <person name="Baker S.E."/>
            <person name="Grigoriev I.V."/>
            <person name="O'Malley M.A."/>
        </authorList>
    </citation>
    <scope>NUCLEOTIDE SEQUENCE [LARGE SCALE GENOMIC DNA]</scope>
    <source>
        <strain evidence="1 2">G1</strain>
    </source>
</reference>
<dbReference type="AlphaFoldDB" id="A0A1Y2C3F0"/>
<name>A0A1Y2C3F0_9FUNG</name>
<proteinExistence type="predicted"/>
<evidence type="ECO:0000313" key="1">
    <source>
        <dbReference type="EMBL" id="ORY41476.1"/>
    </source>
</evidence>
<dbReference type="EMBL" id="MCOG01000123">
    <property type="protein sequence ID" value="ORY41476.1"/>
    <property type="molecule type" value="Genomic_DNA"/>
</dbReference>
<accession>A0A1Y2C3F0</accession>
<keyword evidence="2" id="KW-1185">Reference proteome</keyword>
<dbReference type="Proteomes" id="UP000193920">
    <property type="component" value="Unassembled WGS sequence"/>
</dbReference>
<evidence type="ECO:0000313" key="2">
    <source>
        <dbReference type="Proteomes" id="UP000193920"/>
    </source>
</evidence>
<comment type="caution">
    <text evidence="1">The sequence shown here is derived from an EMBL/GenBank/DDBJ whole genome shotgun (WGS) entry which is preliminary data.</text>
</comment>
<protein>
    <submittedName>
        <fullName evidence="1">Uncharacterized protein</fullName>
    </submittedName>
</protein>
<dbReference type="OrthoDB" id="8120898at2759"/>